<sequence>MSFGGFLENSTGGGGARIVADIPYSNGVGNNHNMPSGALAQPRLVTPPLTKSMFNSSPGLSLGLVRHTFSHLDLTSLSASFIVLSFGSKTDLLSVCGAGVRMLISLGYFFEQQPNIDGQGDVARMAENFEATIGRRSRDEEHESRSGSENMDGASGDDQDAADNPPRKKRYHRHTPQQIQELEALFKECPHPDEKQRLELSKRLCLETRQVKFWFQNRRTQMKTQLERHENSLLRQENDKLRAENMSIRDAMRNPICSNCGGPAIIGEISLEEQHLRIENARLKDELDRVCALAGKFLGRPISSLANSIGPPLPSSSLELGVGSNGFGGLSAVATTLPLGPDFGVGISSALSVVPPGRPAAGVTGLDRSIERSMFLELALAAMDELVKMAQTDEPLWVRSLEGGREMLNHEEYMRTFTPCIGLKPNGFVTEASRETGMVIINSMALVETLMDSNRWAEMFPCMIARTSTTDVISSGMGGTRNGSLQLMHAELQVLSPLVPVREVNFLRFCKQHAEGVWAVVDVSIDSIRENSSAPTFVCCRRLPSGCVVQDMPNGYSKVTWVEHAEYDESQVHQLYRPLLSSGMGFGAQRWIATLQRQCECLAILMSSAVHTRDHTDAESPNKIYLPPALAITASGRRSMLKLAQRMTDNFCAGVCASTVHKWNKLNAGNVDEDVRVMTRKSVDDPGEPPGIVLSAATSVWLPVSPQRLFDFLRDERLRSEWDILSNGGPMQEMAHIAKGQDHGNCVSLLRAGAMNANQSSMLILQETCIDAAGSLVVYAPVDIPAMHLVMNGGDSAYVALLPSGFAIVPDGPGSRGPGTTANCNNSSNGAVGEGPTRVSGSLLTVAFQILVNSLPTAKLTVESVETVNNLISCTVQKIKAALQCES</sequence>
<dbReference type="GO" id="GO:0008289">
    <property type="term" value="F:lipid binding"/>
    <property type="evidence" value="ECO:0007669"/>
    <property type="project" value="InterPro"/>
</dbReference>
<dbReference type="FunFam" id="3.30.530.20:FF:000026">
    <property type="entry name" value="Homeobox-leucine zipper protein GLABRA 2"/>
    <property type="match status" value="1"/>
</dbReference>
<dbReference type="PANTHER" id="PTHR45654">
    <property type="entry name" value="HOMEOBOX-LEUCINE ZIPPER PROTEIN MERISTEM L1"/>
    <property type="match status" value="1"/>
</dbReference>
<dbReference type="PROSITE" id="PS00027">
    <property type="entry name" value="HOMEOBOX_1"/>
    <property type="match status" value="1"/>
</dbReference>
<evidence type="ECO:0000256" key="7">
    <source>
        <dbReference type="ARBA" id="ARBA00023163"/>
    </source>
</evidence>
<dbReference type="Pfam" id="PF00046">
    <property type="entry name" value="Homeodomain"/>
    <property type="match status" value="1"/>
</dbReference>
<dbReference type="Proteomes" id="UP000516437">
    <property type="component" value="Chromosome 5"/>
</dbReference>
<dbReference type="PANTHER" id="PTHR45654:SF5">
    <property type="entry name" value="HOMEOBOX-LEUCINE ZIPPER PROTEIN ANTHOCYANINLESS 2-RELATED"/>
    <property type="match status" value="1"/>
</dbReference>
<feature type="domain" description="Homeobox" evidence="13">
    <location>
        <begin position="165"/>
        <end position="225"/>
    </location>
</feature>
<dbReference type="SUPFAM" id="SSF55961">
    <property type="entry name" value="Bet v1-like"/>
    <property type="match status" value="2"/>
</dbReference>
<keyword evidence="4 11" id="KW-0175">Coiled coil</keyword>
<evidence type="ECO:0000256" key="6">
    <source>
        <dbReference type="ARBA" id="ARBA00023155"/>
    </source>
</evidence>
<dbReference type="GO" id="GO:0030154">
    <property type="term" value="P:cell differentiation"/>
    <property type="evidence" value="ECO:0007669"/>
    <property type="project" value="UniProtKB-ARBA"/>
</dbReference>
<dbReference type="PROSITE" id="PS50071">
    <property type="entry name" value="HOMEOBOX_2"/>
    <property type="match status" value="1"/>
</dbReference>
<dbReference type="InterPro" id="IPR042160">
    <property type="entry name" value="HD-Zip_IV"/>
</dbReference>
<evidence type="ECO:0000256" key="9">
    <source>
        <dbReference type="PROSITE-ProRule" id="PRU00108"/>
    </source>
</evidence>
<dbReference type="CDD" id="cd08875">
    <property type="entry name" value="START_ArGLABRA2_like"/>
    <property type="match status" value="1"/>
</dbReference>
<proteinExistence type="inferred from homology"/>
<evidence type="ECO:0000256" key="12">
    <source>
        <dbReference type="SAM" id="MobiDB-lite"/>
    </source>
</evidence>
<evidence type="ECO:0000259" key="13">
    <source>
        <dbReference type="PROSITE" id="PS50071"/>
    </source>
</evidence>
<evidence type="ECO:0000256" key="4">
    <source>
        <dbReference type="ARBA" id="ARBA00023054"/>
    </source>
</evidence>
<evidence type="ECO:0000256" key="8">
    <source>
        <dbReference type="ARBA" id="ARBA00023242"/>
    </source>
</evidence>
<keyword evidence="8 9" id="KW-0539">Nucleus</keyword>
<evidence type="ECO:0000256" key="10">
    <source>
        <dbReference type="RuleBase" id="RU000682"/>
    </source>
</evidence>
<dbReference type="PROSITE" id="PS50848">
    <property type="entry name" value="START"/>
    <property type="match status" value="1"/>
</dbReference>
<dbReference type="OrthoDB" id="6159439at2759"/>
<name>A0A6A1VNF8_9ROSI</name>
<dbReference type="FunFam" id="1.10.10.60:FF:000229">
    <property type="entry name" value="Homeobox-leucine zipper protein HDG1"/>
    <property type="match status" value="1"/>
</dbReference>
<dbReference type="SMART" id="SM00234">
    <property type="entry name" value="START"/>
    <property type="match status" value="1"/>
</dbReference>
<keyword evidence="6 9" id="KW-0371">Homeobox</keyword>
<dbReference type="GO" id="GO:0003677">
    <property type="term" value="F:DNA binding"/>
    <property type="evidence" value="ECO:0007669"/>
    <property type="project" value="UniProtKB-UniRule"/>
</dbReference>
<dbReference type="EMBL" id="RXIC02000023">
    <property type="protein sequence ID" value="KAB1214429.1"/>
    <property type="molecule type" value="Genomic_DNA"/>
</dbReference>
<dbReference type="CDD" id="cd00086">
    <property type="entry name" value="homeodomain"/>
    <property type="match status" value="1"/>
</dbReference>
<feature type="coiled-coil region" evidence="11">
    <location>
        <begin position="219"/>
        <end position="251"/>
    </location>
</feature>
<gene>
    <name evidence="15" type="ORF">CJ030_MR5G003239</name>
</gene>
<feature type="DNA-binding region" description="Homeobox" evidence="9">
    <location>
        <begin position="167"/>
        <end position="226"/>
    </location>
</feature>
<comment type="subcellular location">
    <subcellularLocation>
        <location evidence="1 9 10">Nucleus</location>
    </subcellularLocation>
</comment>
<dbReference type="InterPro" id="IPR017970">
    <property type="entry name" value="Homeobox_CS"/>
</dbReference>
<evidence type="ECO:0000313" key="15">
    <source>
        <dbReference type="EMBL" id="KAB1214429.1"/>
    </source>
</evidence>
<dbReference type="InterPro" id="IPR001356">
    <property type="entry name" value="HD"/>
</dbReference>
<dbReference type="SMART" id="SM00389">
    <property type="entry name" value="HOX"/>
    <property type="match status" value="1"/>
</dbReference>
<dbReference type="InterPro" id="IPR009057">
    <property type="entry name" value="Homeodomain-like_sf"/>
</dbReference>
<evidence type="ECO:0000256" key="3">
    <source>
        <dbReference type="ARBA" id="ARBA00023015"/>
    </source>
</evidence>
<feature type="region of interest" description="Disordered" evidence="12">
    <location>
        <begin position="130"/>
        <end position="175"/>
    </location>
</feature>
<keyword evidence="3" id="KW-0805">Transcription regulation</keyword>
<keyword evidence="16" id="KW-1185">Reference proteome</keyword>
<feature type="domain" description="START" evidence="14">
    <location>
        <begin position="368"/>
        <end position="604"/>
    </location>
</feature>
<dbReference type="GO" id="GO:0005634">
    <property type="term" value="C:nucleus"/>
    <property type="evidence" value="ECO:0007669"/>
    <property type="project" value="UniProtKB-SubCell"/>
</dbReference>
<accession>A0A6A1VNF8</accession>
<dbReference type="SUPFAM" id="SSF46689">
    <property type="entry name" value="Homeodomain-like"/>
    <property type="match status" value="1"/>
</dbReference>
<protein>
    <submittedName>
        <fullName evidence="15">Homeobox-leucine zipper protein ANTHOCYANINLESS 2</fullName>
    </submittedName>
</protein>
<feature type="compositionally biased region" description="Basic and acidic residues" evidence="12">
    <location>
        <begin position="136"/>
        <end position="146"/>
    </location>
</feature>
<comment type="similarity">
    <text evidence="2">Belongs to the HD-ZIP homeobox family. Class IV subfamily.</text>
</comment>
<dbReference type="Pfam" id="PF25797">
    <property type="entry name" value="PDF2_C"/>
    <property type="match status" value="1"/>
</dbReference>
<keyword evidence="5 9" id="KW-0238">DNA-binding</keyword>
<keyword evidence="7" id="KW-0804">Transcription</keyword>
<reference evidence="15 16" key="1">
    <citation type="journal article" date="2019" name="Plant Biotechnol. J.">
        <title>The red bayberry genome and genetic basis of sex determination.</title>
        <authorList>
            <person name="Jia H.M."/>
            <person name="Jia H.J."/>
            <person name="Cai Q.L."/>
            <person name="Wang Y."/>
            <person name="Zhao H.B."/>
            <person name="Yang W.F."/>
            <person name="Wang G.Y."/>
            <person name="Li Y.H."/>
            <person name="Zhan D.L."/>
            <person name="Shen Y.T."/>
            <person name="Niu Q.F."/>
            <person name="Chang L."/>
            <person name="Qiu J."/>
            <person name="Zhao L."/>
            <person name="Xie H.B."/>
            <person name="Fu W.Y."/>
            <person name="Jin J."/>
            <person name="Li X.W."/>
            <person name="Jiao Y."/>
            <person name="Zhou C.C."/>
            <person name="Tu T."/>
            <person name="Chai C.Y."/>
            <person name="Gao J.L."/>
            <person name="Fan L.J."/>
            <person name="van de Weg E."/>
            <person name="Wang J.Y."/>
            <person name="Gao Z.S."/>
        </authorList>
    </citation>
    <scope>NUCLEOTIDE SEQUENCE [LARGE SCALE GENOMIC DNA]</scope>
    <source>
        <tissue evidence="15">Leaves</tissue>
    </source>
</reference>
<dbReference type="Gene3D" id="1.10.10.60">
    <property type="entry name" value="Homeodomain-like"/>
    <property type="match status" value="1"/>
</dbReference>
<evidence type="ECO:0000313" key="16">
    <source>
        <dbReference type="Proteomes" id="UP000516437"/>
    </source>
</evidence>
<dbReference type="InterPro" id="IPR002913">
    <property type="entry name" value="START_lipid-bd_dom"/>
</dbReference>
<evidence type="ECO:0000256" key="2">
    <source>
        <dbReference type="ARBA" id="ARBA00006789"/>
    </source>
</evidence>
<dbReference type="Pfam" id="PF01852">
    <property type="entry name" value="START"/>
    <property type="match status" value="1"/>
</dbReference>
<evidence type="ECO:0000256" key="5">
    <source>
        <dbReference type="ARBA" id="ARBA00023125"/>
    </source>
</evidence>
<evidence type="ECO:0000256" key="1">
    <source>
        <dbReference type="ARBA" id="ARBA00004123"/>
    </source>
</evidence>
<organism evidence="15 16">
    <name type="scientific">Morella rubra</name>
    <name type="common">Chinese bayberry</name>
    <dbReference type="NCBI Taxonomy" id="262757"/>
    <lineage>
        <taxon>Eukaryota</taxon>
        <taxon>Viridiplantae</taxon>
        <taxon>Streptophyta</taxon>
        <taxon>Embryophyta</taxon>
        <taxon>Tracheophyta</taxon>
        <taxon>Spermatophyta</taxon>
        <taxon>Magnoliopsida</taxon>
        <taxon>eudicotyledons</taxon>
        <taxon>Gunneridae</taxon>
        <taxon>Pentapetalae</taxon>
        <taxon>rosids</taxon>
        <taxon>fabids</taxon>
        <taxon>Fagales</taxon>
        <taxon>Myricaceae</taxon>
        <taxon>Morella</taxon>
    </lineage>
</organism>
<dbReference type="AlphaFoldDB" id="A0A6A1VNF8"/>
<comment type="caution">
    <text evidence="15">The sequence shown here is derived from an EMBL/GenBank/DDBJ whole genome shotgun (WGS) entry which is preliminary data.</text>
</comment>
<dbReference type="GO" id="GO:0000981">
    <property type="term" value="F:DNA-binding transcription factor activity, RNA polymerase II-specific"/>
    <property type="evidence" value="ECO:0007669"/>
    <property type="project" value="InterPro"/>
</dbReference>
<dbReference type="InterPro" id="IPR057993">
    <property type="entry name" value="HD-Zip_IV_C"/>
</dbReference>
<evidence type="ECO:0000256" key="11">
    <source>
        <dbReference type="SAM" id="Coils"/>
    </source>
</evidence>
<evidence type="ECO:0000259" key="14">
    <source>
        <dbReference type="PROSITE" id="PS50848"/>
    </source>
</evidence>